<evidence type="ECO:0000256" key="1">
    <source>
        <dbReference type="ARBA" id="ARBA00004651"/>
    </source>
</evidence>
<accession>A0A1T4VYZ4</accession>
<dbReference type="EMBL" id="FUYB01000002">
    <property type="protein sequence ID" value="SKA70018.1"/>
    <property type="molecule type" value="Genomic_DNA"/>
</dbReference>
<dbReference type="GO" id="GO:1904680">
    <property type="term" value="F:peptide transmembrane transporter activity"/>
    <property type="evidence" value="ECO:0007669"/>
    <property type="project" value="InterPro"/>
</dbReference>
<evidence type="ECO:0000313" key="7">
    <source>
        <dbReference type="EMBL" id="SKA70018.1"/>
    </source>
</evidence>
<evidence type="ECO:0000256" key="2">
    <source>
        <dbReference type="ARBA" id="ARBA00022448"/>
    </source>
</evidence>
<dbReference type="PANTHER" id="PTHR11384">
    <property type="entry name" value="ATP-BINDING CASSETTE, SUB-FAMILY D MEMBER"/>
    <property type="match status" value="1"/>
</dbReference>
<comment type="subcellular location">
    <subcellularLocation>
        <location evidence="1">Cell membrane</location>
        <topology evidence="1">Multi-pass membrane protein</topology>
    </subcellularLocation>
</comment>
<dbReference type="InterPro" id="IPR009248">
    <property type="entry name" value="SbmA_BacA"/>
</dbReference>
<organism evidence="7 8">
    <name type="scientific">Thiothrix eikelboomii</name>
    <dbReference type="NCBI Taxonomy" id="92487"/>
    <lineage>
        <taxon>Bacteria</taxon>
        <taxon>Pseudomonadati</taxon>
        <taxon>Pseudomonadota</taxon>
        <taxon>Gammaproteobacteria</taxon>
        <taxon>Thiotrichales</taxon>
        <taxon>Thiotrichaceae</taxon>
        <taxon>Thiothrix</taxon>
    </lineage>
</organism>
<dbReference type="AlphaFoldDB" id="A0A1T4VYZ4"/>
<feature type="transmembrane region" description="Helical" evidence="6">
    <location>
        <begin position="99"/>
        <end position="118"/>
    </location>
</feature>
<evidence type="ECO:0000313" key="8">
    <source>
        <dbReference type="Proteomes" id="UP000190460"/>
    </source>
</evidence>
<dbReference type="GO" id="GO:0015833">
    <property type="term" value="P:peptide transport"/>
    <property type="evidence" value="ECO:0007669"/>
    <property type="project" value="InterPro"/>
</dbReference>
<dbReference type="SUPFAM" id="SSF90123">
    <property type="entry name" value="ABC transporter transmembrane region"/>
    <property type="match status" value="1"/>
</dbReference>
<dbReference type="InterPro" id="IPR050835">
    <property type="entry name" value="ABC_transporter_sub-D"/>
</dbReference>
<evidence type="ECO:0000256" key="3">
    <source>
        <dbReference type="ARBA" id="ARBA00022692"/>
    </source>
</evidence>
<sequence length="438" mass="49932">MFKSFFPSPKLFFWSFVLWSVVCVLVWFLYGEELGQYLSFGGLFGYAYTLAPAAVEGSQAAQAAEPAINPGADFWFYQYMFYGYALFIGVWMYLSPHKWARWSVLGTGLIIFVTWFQVHLDVMINDWFGTFYDSIQQALAKPNSITAGDYYGQLLTFGKIALVAVTLSVFTRFFVSHWIFRWRTAMNDYYTSLWGRVRHIEGASQRVQEDTMRFSTIMESLGVSLVDSVMTLIAFLPILWVLSVHVKALPVVGEVAHALVWVALIWSVFGTGLLALVGIRLPGLEFKNQRVEAAYRKELVYGEDNANRASPPVLKDLFMDVRKNYFRLYFNYLYFNVARYSYLQVGVLVPYIALGPTIIAGGFTLGVMQQILRAFGRVESSFQYLVNSWTTIVELLSIYKRLKAFELAIANQPLPSIEQPVETVESKVMAGNLLEKHD</sequence>
<keyword evidence="2" id="KW-0813">Transport</keyword>
<reference evidence="7 8" key="1">
    <citation type="submission" date="2017-02" db="EMBL/GenBank/DDBJ databases">
        <authorList>
            <person name="Peterson S.W."/>
        </authorList>
    </citation>
    <scope>NUCLEOTIDE SEQUENCE [LARGE SCALE GENOMIC DNA]</scope>
    <source>
        <strain evidence="7 8">ATCC 49788</strain>
    </source>
</reference>
<feature type="transmembrane region" description="Helical" evidence="6">
    <location>
        <begin position="348"/>
        <end position="368"/>
    </location>
</feature>
<dbReference type="NCBIfam" id="NF008306">
    <property type="entry name" value="PRK11098.1"/>
    <property type="match status" value="1"/>
</dbReference>
<dbReference type="RefSeq" id="WP_078921120.1">
    <property type="nucleotide sequence ID" value="NZ_FUYB01000002.1"/>
</dbReference>
<dbReference type="OrthoDB" id="8233587at2"/>
<dbReference type="NCBIfam" id="NF009036">
    <property type="entry name" value="PRK12369.1"/>
    <property type="match status" value="1"/>
</dbReference>
<feature type="transmembrane region" description="Helical" evidence="6">
    <location>
        <begin position="255"/>
        <end position="279"/>
    </location>
</feature>
<feature type="transmembrane region" description="Helical" evidence="6">
    <location>
        <begin position="75"/>
        <end position="94"/>
    </location>
</feature>
<keyword evidence="8" id="KW-1185">Reference proteome</keyword>
<dbReference type="Pfam" id="PF05992">
    <property type="entry name" value="SbmA_BacA"/>
    <property type="match status" value="1"/>
</dbReference>
<evidence type="ECO:0000256" key="5">
    <source>
        <dbReference type="ARBA" id="ARBA00023136"/>
    </source>
</evidence>
<keyword evidence="5 6" id="KW-0472">Membrane</keyword>
<evidence type="ECO:0000256" key="6">
    <source>
        <dbReference type="SAM" id="Phobius"/>
    </source>
</evidence>
<name>A0A1T4VYZ4_9GAMM</name>
<proteinExistence type="predicted"/>
<feature type="transmembrane region" description="Helical" evidence="6">
    <location>
        <begin position="12"/>
        <end position="30"/>
    </location>
</feature>
<dbReference type="STRING" id="92487.SAMN02745130_00640"/>
<feature type="transmembrane region" description="Helical" evidence="6">
    <location>
        <begin position="37"/>
        <end position="55"/>
    </location>
</feature>
<keyword evidence="4 6" id="KW-1133">Transmembrane helix</keyword>
<dbReference type="PANTHER" id="PTHR11384:SF59">
    <property type="entry name" value="LYSOSOMAL COBALAMIN TRANSPORTER ABCD4"/>
    <property type="match status" value="1"/>
</dbReference>
<dbReference type="InterPro" id="IPR036640">
    <property type="entry name" value="ABC1_TM_sf"/>
</dbReference>
<dbReference type="GO" id="GO:0005886">
    <property type="term" value="C:plasma membrane"/>
    <property type="evidence" value="ECO:0007669"/>
    <property type="project" value="UniProtKB-SubCell"/>
</dbReference>
<dbReference type="Proteomes" id="UP000190460">
    <property type="component" value="Unassembled WGS sequence"/>
</dbReference>
<dbReference type="GO" id="GO:0005524">
    <property type="term" value="F:ATP binding"/>
    <property type="evidence" value="ECO:0007669"/>
    <property type="project" value="InterPro"/>
</dbReference>
<feature type="transmembrane region" description="Helical" evidence="6">
    <location>
        <begin position="160"/>
        <end position="180"/>
    </location>
</feature>
<protein>
    <submittedName>
        <fullName evidence="7">Peptide/bleomycin uptake transporter</fullName>
    </submittedName>
</protein>
<evidence type="ECO:0000256" key="4">
    <source>
        <dbReference type="ARBA" id="ARBA00022989"/>
    </source>
</evidence>
<gene>
    <name evidence="7" type="ORF">SAMN02745130_00640</name>
</gene>
<feature type="transmembrane region" description="Helical" evidence="6">
    <location>
        <begin position="221"/>
        <end position="243"/>
    </location>
</feature>
<keyword evidence="3 6" id="KW-0812">Transmembrane</keyword>